<dbReference type="Proteomes" id="UP001596403">
    <property type="component" value="Unassembled WGS sequence"/>
</dbReference>
<evidence type="ECO:0000256" key="1">
    <source>
        <dbReference type="PROSITE-ProRule" id="PRU00169"/>
    </source>
</evidence>
<dbReference type="RefSeq" id="WP_120350215.1">
    <property type="nucleotide sequence ID" value="NZ_JBHSWA010000001.1"/>
</dbReference>
<comment type="caution">
    <text evidence="3">The sequence shown here is derived from an EMBL/GenBank/DDBJ whole genome shotgun (WGS) entry which is preliminary data.</text>
</comment>
<dbReference type="Pfam" id="PF00072">
    <property type="entry name" value="Response_reg"/>
    <property type="match status" value="1"/>
</dbReference>
<keyword evidence="1" id="KW-0597">Phosphoprotein</keyword>
<sequence>MNILIVEDEFLIALDLQMQLEQLQHSVLGPVKDFAACREVVTQSRPDLAFMDLRLANGESGEDLAQWLLSEHNIRCIFLSGNLDEPTQTRLRGLEPIAMLGKPTFPHLIAAAIDDFARG</sequence>
<evidence type="ECO:0000259" key="2">
    <source>
        <dbReference type="PROSITE" id="PS50110"/>
    </source>
</evidence>
<evidence type="ECO:0000313" key="3">
    <source>
        <dbReference type="EMBL" id="MFC6641220.1"/>
    </source>
</evidence>
<dbReference type="SMART" id="SM00448">
    <property type="entry name" value="REC"/>
    <property type="match status" value="1"/>
</dbReference>
<keyword evidence="4" id="KW-1185">Reference proteome</keyword>
<dbReference type="SUPFAM" id="SSF52172">
    <property type="entry name" value="CheY-like"/>
    <property type="match status" value="1"/>
</dbReference>
<dbReference type="Gene3D" id="3.40.50.2300">
    <property type="match status" value="1"/>
</dbReference>
<name>A0ABW1YX24_9RHOB</name>
<dbReference type="InterPro" id="IPR001789">
    <property type="entry name" value="Sig_transdc_resp-reg_receiver"/>
</dbReference>
<gene>
    <name evidence="3" type="ORF">ACFQAU_05120</name>
</gene>
<reference evidence="4" key="1">
    <citation type="journal article" date="2019" name="Int. J. Syst. Evol. Microbiol.">
        <title>The Global Catalogue of Microorganisms (GCM) 10K type strain sequencing project: providing services to taxonomists for standard genome sequencing and annotation.</title>
        <authorList>
            <consortium name="The Broad Institute Genomics Platform"/>
            <consortium name="The Broad Institute Genome Sequencing Center for Infectious Disease"/>
            <person name="Wu L."/>
            <person name="Ma J."/>
        </authorList>
    </citation>
    <scope>NUCLEOTIDE SEQUENCE [LARGE SCALE GENOMIC DNA]</scope>
    <source>
        <strain evidence="4">NBRC 111368</strain>
    </source>
</reference>
<accession>A0ABW1YX24</accession>
<dbReference type="EMBL" id="JBHSWA010000001">
    <property type="protein sequence ID" value="MFC6641220.1"/>
    <property type="molecule type" value="Genomic_DNA"/>
</dbReference>
<dbReference type="PROSITE" id="PS50110">
    <property type="entry name" value="RESPONSE_REGULATORY"/>
    <property type="match status" value="1"/>
</dbReference>
<organism evidence="3 4">
    <name type="scientific">Sulfitobacter profundi</name>
    <dbReference type="NCBI Taxonomy" id="2679961"/>
    <lineage>
        <taxon>Bacteria</taxon>
        <taxon>Pseudomonadati</taxon>
        <taxon>Pseudomonadota</taxon>
        <taxon>Alphaproteobacteria</taxon>
        <taxon>Rhodobacterales</taxon>
        <taxon>Roseobacteraceae</taxon>
        <taxon>Sulfitobacter</taxon>
    </lineage>
</organism>
<evidence type="ECO:0000313" key="4">
    <source>
        <dbReference type="Proteomes" id="UP001596403"/>
    </source>
</evidence>
<proteinExistence type="predicted"/>
<protein>
    <submittedName>
        <fullName evidence="3">Response regulator</fullName>
    </submittedName>
</protein>
<feature type="domain" description="Response regulatory" evidence="2">
    <location>
        <begin position="2"/>
        <end position="117"/>
    </location>
</feature>
<dbReference type="InterPro" id="IPR011006">
    <property type="entry name" value="CheY-like_superfamily"/>
</dbReference>
<feature type="modified residue" description="4-aspartylphosphate" evidence="1">
    <location>
        <position position="52"/>
    </location>
</feature>